<dbReference type="SUPFAM" id="SSF46565">
    <property type="entry name" value="Chaperone J-domain"/>
    <property type="match status" value="1"/>
</dbReference>
<feature type="region of interest" description="Disordered" evidence="2">
    <location>
        <begin position="254"/>
        <end position="323"/>
    </location>
</feature>
<keyword evidence="1" id="KW-0143">Chaperone</keyword>
<dbReference type="PROSITE" id="PS50076">
    <property type="entry name" value="DNAJ_2"/>
    <property type="match status" value="1"/>
</dbReference>
<feature type="domain" description="J" evidence="3">
    <location>
        <begin position="77"/>
        <end position="141"/>
    </location>
</feature>
<organism evidence="4 5">
    <name type="scientific">Pseudoxanthomonas gei</name>
    <dbReference type="NCBI Taxonomy" id="1383030"/>
    <lineage>
        <taxon>Bacteria</taxon>
        <taxon>Pseudomonadati</taxon>
        <taxon>Pseudomonadota</taxon>
        <taxon>Gammaproteobacteria</taxon>
        <taxon>Lysobacterales</taxon>
        <taxon>Lysobacteraceae</taxon>
        <taxon>Pseudoxanthomonas</taxon>
    </lineage>
</organism>
<dbReference type="SMART" id="SM00271">
    <property type="entry name" value="DnaJ"/>
    <property type="match status" value="1"/>
</dbReference>
<keyword evidence="5" id="KW-1185">Reference proteome</keyword>
<evidence type="ECO:0000313" key="5">
    <source>
        <dbReference type="Proteomes" id="UP001429354"/>
    </source>
</evidence>
<sequence length="428" mass="45838">MSGDALEVALALLRAPSLRGVLRQRPLPDGVGEVIELAAGDPSRVARAAANRGEAPEQVLEAARFYVREILLFAGADAYRVLGVSPAADAAQIKLHYRHLQQWLHPDRRGNDWESVFATRINSAWGDLRSPQRRAAYEGRQPLSSELAQAFPQRQLVSQWRASPFEERRGLGWLAVGVGVACCVWLAVLVDRQAGAPAPEWGVEESSEAQPAGVAGSVEADLERAAVLMQPAPHAELPTGNRQAAGNARAFVASTGAKPGASGPNRPGPAAEQSRPRSGRPAYTEWVEDRSGGTRAPLANTTYAETSRTTSSAPVAGASTPAPAISPEQLRLLLRCGSELTAYLAGSRGPAPPIWGSVSVQDGAALLRAQLEGKRVRVGMPMWQQISAGQARMHTRLQRAGTSMDVSAEFVWRDGMWLVESLQHRSLS</sequence>
<dbReference type="PANTHER" id="PTHR45295:SF3">
    <property type="entry name" value="CHAPERONE DNAJ-DOMAIN SUPERFAMILY PROTEIN"/>
    <property type="match status" value="1"/>
</dbReference>
<evidence type="ECO:0000256" key="2">
    <source>
        <dbReference type="SAM" id="MobiDB-lite"/>
    </source>
</evidence>
<dbReference type="Pfam" id="PF00226">
    <property type="entry name" value="DnaJ"/>
    <property type="match status" value="1"/>
</dbReference>
<protein>
    <recommendedName>
        <fullName evidence="3">J domain-containing protein</fullName>
    </recommendedName>
</protein>
<feature type="compositionally biased region" description="Polar residues" evidence="2">
    <location>
        <begin position="299"/>
        <end position="313"/>
    </location>
</feature>
<gene>
    <name evidence="4" type="ORF">DT603_07735</name>
</gene>
<dbReference type="InterPro" id="IPR001623">
    <property type="entry name" value="DnaJ_domain"/>
</dbReference>
<dbReference type="Gene3D" id="1.10.287.110">
    <property type="entry name" value="DnaJ domain"/>
    <property type="match status" value="1"/>
</dbReference>
<dbReference type="CDD" id="cd06257">
    <property type="entry name" value="DnaJ"/>
    <property type="match status" value="1"/>
</dbReference>
<evidence type="ECO:0000256" key="1">
    <source>
        <dbReference type="ARBA" id="ARBA00023186"/>
    </source>
</evidence>
<dbReference type="Proteomes" id="UP001429354">
    <property type="component" value="Unassembled WGS sequence"/>
</dbReference>
<evidence type="ECO:0000259" key="3">
    <source>
        <dbReference type="PROSITE" id="PS50076"/>
    </source>
</evidence>
<name>A0ABX0AEZ3_9GAMM</name>
<reference evidence="4 5" key="1">
    <citation type="submission" date="2018-07" db="EMBL/GenBank/DDBJ databases">
        <title>Whole genome Sequencing of Pseudoxanthomonas gei KCTC 32298 (T).</title>
        <authorList>
            <person name="Kumar S."/>
            <person name="Bansal K."/>
            <person name="Kaur A."/>
            <person name="Patil P."/>
            <person name="Sharma S."/>
            <person name="Patil P.B."/>
        </authorList>
    </citation>
    <scope>NUCLEOTIDE SEQUENCE [LARGE SCALE GENOMIC DNA]</scope>
    <source>
        <strain evidence="4 5">KCTC 32298</strain>
    </source>
</reference>
<comment type="caution">
    <text evidence="4">The sequence shown here is derived from an EMBL/GenBank/DDBJ whole genome shotgun (WGS) entry which is preliminary data.</text>
</comment>
<evidence type="ECO:0000313" key="4">
    <source>
        <dbReference type="EMBL" id="NDK38730.1"/>
    </source>
</evidence>
<dbReference type="InterPro" id="IPR036869">
    <property type="entry name" value="J_dom_sf"/>
</dbReference>
<accession>A0ABX0AEZ3</accession>
<dbReference type="PANTHER" id="PTHR45295">
    <property type="entry name" value="CHAPERONE PROTEIN DNAJ C76, CHLOROPLASTIC"/>
    <property type="match status" value="1"/>
</dbReference>
<dbReference type="EMBL" id="QOVG01000004">
    <property type="protein sequence ID" value="NDK38730.1"/>
    <property type="molecule type" value="Genomic_DNA"/>
</dbReference>
<proteinExistence type="predicted"/>